<evidence type="ECO:0000256" key="1">
    <source>
        <dbReference type="SAM" id="Phobius"/>
    </source>
</evidence>
<dbReference type="AlphaFoldDB" id="A0A6C0ILP6"/>
<keyword evidence="1" id="KW-1133">Transmembrane helix</keyword>
<proteinExistence type="predicted"/>
<sequence>MRARHNRRHSKRVRSNSYDTEDRADVISISSTEPVECDDNSSVHSNQPLLVKIKREPGLSDDEEIELVKKSNMLQTIIPKMAPYAKYIYRVSAIYIFWILLHYITAHMYVRYCATPTIYGFIVSPFLISAPHCIAMRWVFAKGGTVIEGMWILVGTWLCSKIITQ</sequence>
<organism evidence="2">
    <name type="scientific">viral metagenome</name>
    <dbReference type="NCBI Taxonomy" id="1070528"/>
    <lineage>
        <taxon>unclassified sequences</taxon>
        <taxon>metagenomes</taxon>
        <taxon>organismal metagenomes</taxon>
    </lineage>
</organism>
<accession>A0A6C0ILP6</accession>
<feature type="transmembrane region" description="Helical" evidence="1">
    <location>
        <begin position="118"/>
        <end position="140"/>
    </location>
</feature>
<evidence type="ECO:0000313" key="2">
    <source>
        <dbReference type="EMBL" id="QHT93560.1"/>
    </source>
</evidence>
<name>A0A6C0ILP6_9ZZZZ</name>
<keyword evidence="1" id="KW-0472">Membrane</keyword>
<keyword evidence="1" id="KW-0812">Transmembrane</keyword>
<feature type="transmembrane region" description="Helical" evidence="1">
    <location>
        <begin position="87"/>
        <end position="106"/>
    </location>
</feature>
<protein>
    <submittedName>
        <fullName evidence="2">Uncharacterized protein</fullName>
    </submittedName>
</protein>
<reference evidence="2" key="1">
    <citation type="journal article" date="2020" name="Nature">
        <title>Giant virus diversity and host interactions through global metagenomics.</title>
        <authorList>
            <person name="Schulz F."/>
            <person name="Roux S."/>
            <person name="Paez-Espino D."/>
            <person name="Jungbluth S."/>
            <person name="Walsh D.A."/>
            <person name="Denef V.J."/>
            <person name="McMahon K.D."/>
            <person name="Konstantinidis K.T."/>
            <person name="Eloe-Fadrosh E.A."/>
            <person name="Kyrpides N.C."/>
            <person name="Woyke T."/>
        </authorList>
    </citation>
    <scope>NUCLEOTIDE SEQUENCE</scope>
    <source>
        <strain evidence="2">GVMAG-M-3300024252-29</strain>
    </source>
</reference>
<dbReference type="EMBL" id="MN740208">
    <property type="protein sequence ID" value="QHT93560.1"/>
    <property type="molecule type" value="Genomic_DNA"/>
</dbReference>